<evidence type="ECO:0000313" key="1">
    <source>
        <dbReference type="EMBL" id="KAF4311848.1"/>
    </source>
</evidence>
<evidence type="ECO:0000313" key="2">
    <source>
        <dbReference type="Proteomes" id="UP000572817"/>
    </source>
</evidence>
<reference evidence="1" key="1">
    <citation type="submission" date="2020-04" db="EMBL/GenBank/DDBJ databases">
        <title>Genome Assembly and Annotation of Botryosphaeria dothidea sdau 11-99, a Latent Pathogen of Apple Fruit Ring Rot in China.</title>
        <authorList>
            <person name="Yu C."/>
            <person name="Diao Y."/>
            <person name="Lu Q."/>
            <person name="Zhao J."/>
            <person name="Cui S."/>
            <person name="Peng C."/>
            <person name="He B."/>
            <person name="Liu H."/>
        </authorList>
    </citation>
    <scope>NUCLEOTIDE SEQUENCE [LARGE SCALE GENOMIC DNA]</scope>
    <source>
        <strain evidence="1">Sdau11-99</strain>
    </source>
</reference>
<keyword evidence="2" id="KW-1185">Reference proteome</keyword>
<accession>A0A8H4N947</accession>
<organism evidence="1 2">
    <name type="scientific">Botryosphaeria dothidea</name>
    <dbReference type="NCBI Taxonomy" id="55169"/>
    <lineage>
        <taxon>Eukaryota</taxon>
        <taxon>Fungi</taxon>
        <taxon>Dikarya</taxon>
        <taxon>Ascomycota</taxon>
        <taxon>Pezizomycotina</taxon>
        <taxon>Dothideomycetes</taxon>
        <taxon>Dothideomycetes incertae sedis</taxon>
        <taxon>Botryosphaeriales</taxon>
        <taxon>Botryosphaeriaceae</taxon>
        <taxon>Botryosphaeria</taxon>
    </lineage>
</organism>
<name>A0A8H4N947_9PEZI</name>
<gene>
    <name evidence="1" type="ORF">GTA08_BOTSDO12691</name>
</gene>
<dbReference type="EMBL" id="WWBZ02000008">
    <property type="protein sequence ID" value="KAF4311848.1"/>
    <property type="molecule type" value="Genomic_DNA"/>
</dbReference>
<comment type="caution">
    <text evidence="1">The sequence shown here is derived from an EMBL/GenBank/DDBJ whole genome shotgun (WGS) entry which is preliminary data.</text>
</comment>
<dbReference type="AlphaFoldDB" id="A0A8H4N947"/>
<sequence length="280" mass="30264">MPPIRSPSTFCKARTRTGTLCNPHAVFGQPWFWHQEDMTPPFSPAARTPAAGFADSLKTANATPMPLSPLTPTRMTAANSTERLVVEPARLLLKRRTTADDDVHDVGNNKNNNSTEHTDDDVVVGIGAAGGRMDTATVNGEGERNGNDDKSTDAAVALDVGVVGWCVGTATTNGEHETNDSKDFAMVDGHKQQLVLAGGHGDNNGEGGKDIQEEDILTQEQQPWEPTWTKESLPGIHSDRIFAILHRDLYPLTVGNEAEAEFWAASSAIQQLELKIQRGM</sequence>
<protein>
    <submittedName>
        <fullName evidence="1">Uncharacterized protein</fullName>
    </submittedName>
</protein>
<proteinExistence type="predicted"/>
<dbReference type="Proteomes" id="UP000572817">
    <property type="component" value="Unassembled WGS sequence"/>
</dbReference>